<sequence length="1336" mass="145555">MRKNMRYYKFLFKISLIILLTVSFLSSAGAESGEDELNITSEGSELGMAPVNPAFIEYQEELEQKSIDSDNNTNGTLSILDFSSELSGSLSAENLSSLLSFNDTGFNEEMLRPTGLIPSPVDLSHLSPVSIEDLLMDDSISISEMEIMGSEVYPSRYDLRDENGVTAVRDQAQAGSCWTHSATASLESFLLHNRSETWDFSENNIKNTLVYSNIDGYDRTHDDGGFDLYDAAYYSRWSGPVMESDDPYNDLSGLSPDNLPVAKHVQEIMILPGFEGTDPLYKWMLTHYGAISVGIMQSSTYFDSNNNSYYYNGSIEYANHAVTLVGWDDNYSAQNFTPTAPGNGAFIIKNSWGTNWGEDGYYYVSYYDSVMGNNEGIWGTGTKPYVGNFLYTAENVSNYDSIYQYDELGWVSCVGYYDSTALGANVFTASSNETLEAVSFYTVDSNSFYNISIYLDLDSGPVNSSGPVSVQNGTIAIAGYHTINLDTNVSLNTGQNFSVVVEFTTPNYDYPIAIEQVLSGYSDNAHAESGQSFVSSNGSQWTDISEQNANVCIKAFTTEKKVPEALFVAGTRYVHVNETVDFHDASIFSPDSWEWDFGDNSTSSFQNPLHSYSDAGVYNVSLNASNSFGNNISTRTSFIHVLNSTIVVNSSGSADFTTINAALVAASDGDTIVLEPGTYSENLFFKNDNISLISSTGNPEDVTIVSPDSTDIAIYIRADGITISDVTVMNSYIGIGTDLSSGCNIDNCYTSENIYGIYISESQVNNISSCTSNENTYGLRLSESVNNVLYNNSMNNNTYNSFFDSHVNVVETNNLVDGKAIYYLVNSSDQVIDASSNAGLVHLLNCSNITIENIETGNAYCGFYLYDSNNVSLDNCTAVDNQCGVYLASSDDNTIYSFNSTGATIYGLYLYDSSNVIIEKSTTTDNQYGIYHSCSDNNTISSCNTTGTTYHGLYLYDSSNVVVEDCTSTDNRYGFYLSSSDNNTINNCNITTNSNGGIFLLGCSNNLIYNNYFNNSNNAYVLGGSSNDWNITRTSGTNIINGSYLGGNFWATPAGTGWSQTEYSVGNGFCAAYEITDDGNNIDYLPLTLNAVQPTDSDDESVQNSNDGIHLKIATSSSSLSNIVATDSSVRFVGRDSEIKYVFTEGSTPVNEISFESEINEGYVMASVSLLDGLPESSPAPASVTVYQGMEIILGNEEFSSGIADAKISFSVSKEWLESNGFDEWDIHMEHFSDDVWNKLPTVITGENENNFYFEAKTTGFSPFMICAEVSGESPVNAGSSMGNVASDSVDPGTTITNKPQDMESSGESPLSSLMALSGLVIVTILASVHRLKKSK</sequence>
<protein>
    <submittedName>
        <fullName evidence="6">Parallel beta-helix repeat (Two copies)</fullName>
    </submittedName>
</protein>
<accession>W9DRC7</accession>
<dbReference type="SMART" id="SM00710">
    <property type="entry name" value="PbH1"/>
    <property type="match status" value="12"/>
</dbReference>
<dbReference type="STRING" id="1090322.MettiDRAFT_1714"/>
<dbReference type="InterPro" id="IPR000169">
    <property type="entry name" value="Pept_cys_AS"/>
</dbReference>
<dbReference type="EMBL" id="AZAJ01000001">
    <property type="protein sequence ID" value="ETA68258.1"/>
    <property type="molecule type" value="Genomic_DNA"/>
</dbReference>
<dbReference type="Gene3D" id="3.90.70.10">
    <property type="entry name" value="Cysteine proteinases"/>
    <property type="match status" value="1"/>
</dbReference>
<evidence type="ECO:0000259" key="5">
    <source>
        <dbReference type="PROSITE" id="PS50093"/>
    </source>
</evidence>
<dbReference type="InterPro" id="IPR025660">
    <property type="entry name" value="Pept_his_AS"/>
</dbReference>
<dbReference type="Gene3D" id="2.60.40.10">
    <property type="entry name" value="Immunoglobulins"/>
    <property type="match status" value="1"/>
</dbReference>
<dbReference type="NCBIfam" id="TIGR03804">
    <property type="entry name" value="para_beta_helix"/>
    <property type="match status" value="4"/>
</dbReference>
<dbReference type="InterPro" id="IPR051550">
    <property type="entry name" value="SCF-Subunits/Alg-Epimerases"/>
</dbReference>
<keyword evidence="3" id="KW-0833">Ubl conjugation pathway</keyword>
<evidence type="ECO:0000256" key="3">
    <source>
        <dbReference type="ARBA" id="ARBA00022786"/>
    </source>
</evidence>
<dbReference type="InterPro" id="IPR000668">
    <property type="entry name" value="Peptidase_C1A_C"/>
</dbReference>
<feature type="region of interest" description="Disordered" evidence="4">
    <location>
        <begin position="1284"/>
        <end position="1310"/>
    </location>
</feature>
<dbReference type="InterPro" id="IPR035986">
    <property type="entry name" value="PKD_dom_sf"/>
</dbReference>
<dbReference type="RefSeq" id="WP_023845393.1">
    <property type="nucleotide sequence ID" value="NZ_AZAJ01000001.1"/>
</dbReference>
<dbReference type="SUPFAM" id="SSF54001">
    <property type="entry name" value="Cysteine proteinases"/>
    <property type="match status" value="1"/>
</dbReference>
<dbReference type="Pfam" id="PF05048">
    <property type="entry name" value="NosD"/>
    <property type="match status" value="1"/>
</dbReference>
<dbReference type="OrthoDB" id="137612at2157"/>
<feature type="domain" description="PKD" evidence="5">
    <location>
        <begin position="563"/>
        <end position="646"/>
    </location>
</feature>
<dbReference type="InterPro" id="IPR038765">
    <property type="entry name" value="Papain-like_cys_pep_sf"/>
</dbReference>
<keyword evidence="7" id="KW-1185">Reference proteome</keyword>
<dbReference type="GO" id="GO:0006508">
    <property type="term" value="P:proteolysis"/>
    <property type="evidence" value="ECO:0007669"/>
    <property type="project" value="InterPro"/>
</dbReference>
<keyword evidence="2" id="KW-0677">Repeat</keyword>
<organism evidence="6 7">
    <name type="scientific">Methanolobus tindarius DSM 2278</name>
    <dbReference type="NCBI Taxonomy" id="1090322"/>
    <lineage>
        <taxon>Archaea</taxon>
        <taxon>Methanobacteriati</taxon>
        <taxon>Methanobacteriota</taxon>
        <taxon>Stenosarchaea group</taxon>
        <taxon>Methanomicrobia</taxon>
        <taxon>Methanosarcinales</taxon>
        <taxon>Methanosarcinaceae</taxon>
        <taxon>Methanolobus</taxon>
    </lineage>
</organism>
<gene>
    <name evidence="6" type="ORF">MettiDRAFT_1714</name>
</gene>
<dbReference type="SMART" id="SM00722">
    <property type="entry name" value="CASH"/>
    <property type="match status" value="2"/>
</dbReference>
<dbReference type="InterPro" id="IPR022441">
    <property type="entry name" value="Para_beta_helix_rpt-2"/>
</dbReference>
<dbReference type="InterPro" id="IPR000601">
    <property type="entry name" value="PKD_dom"/>
</dbReference>
<dbReference type="PANTHER" id="PTHR22990:SF15">
    <property type="entry name" value="F-BOX ONLY PROTEIN 10"/>
    <property type="match status" value="1"/>
</dbReference>
<dbReference type="InterPro" id="IPR026453">
    <property type="entry name" value="PGF_pre_PGF"/>
</dbReference>
<dbReference type="Proteomes" id="UP000019483">
    <property type="component" value="Unassembled WGS sequence"/>
</dbReference>
<dbReference type="NCBIfam" id="TIGR04213">
    <property type="entry name" value="PGF_pre_PGF"/>
    <property type="match status" value="1"/>
</dbReference>
<dbReference type="Pfam" id="PF18911">
    <property type="entry name" value="PKD_4"/>
    <property type="match status" value="1"/>
</dbReference>
<evidence type="ECO:0000313" key="6">
    <source>
        <dbReference type="EMBL" id="ETA68258.1"/>
    </source>
</evidence>
<dbReference type="SUPFAM" id="SSF51126">
    <property type="entry name" value="Pectin lyase-like"/>
    <property type="match status" value="2"/>
</dbReference>
<dbReference type="SMART" id="SM00645">
    <property type="entry name" value="Pept_C1"/>
    <property type="match status" value="1"/>
</dbReference>
<reference evidence="6 7" key="1">
    <citation type="submission" date="2013-08" db="EMBL/GenBank/DDBJ databases">
        <authorList>
            <consortium name="DOE Joint Genome Institute"/>
            <person name="Eisen J."/>
            <person name="Huntemann M."/>
            <person name="Han J."/>
            <person name="Chen A."/>
            <person name="Kyrpides N."/>
            <person name="Mavromatis K."/>
            <person name="Markowitz V."/>
            <person name="Palaniappan K."/>
            <person name="Ivanova N."/>
            <person name="Schaumberg A."/>
            <person name="Pati A."/>
            <person name="Liolios K."/>
            <person name="Nordberg H.P."/>
            <person name="Cantor M.N."/>
            <person name="Hua S.X."/>
            <person name="Woyke T."/>
        </authorList>
    </citation>
    <scope>NUCLEOTIDE SEQUENCE [LARGE SCALE GENOMIC DNA]</scope>
    <source>
        <strain evidence="6 7">DSM 2278</strain>
    </source>
</reference>
<dbReference type="CDD" id="cd00146">
    <property type="entry name" value="PKD"/>
    <property type="match status" value="1"/>
</dbReference>
<dbReference type="InterPro" id="IPR012334">
    <property type="entry name" value="Pectin_lyas_fold"/>
</dbReference>
<dbReference type="PROSITE" id="PS00139">
    <property type="entry name" value="THIOL_PROTEASE_CYS"/>
    <property type="match status" value="1"/>
</dbReference>
<dbReference type="Pfam" id="PF00112">
    <property type="entry name" value="Peptidase_C1"/>
    <property type="match status" value="1"/>
</dbReference>
<proteinExistence type="predicted"/>
<evidence type="ECO:0000256" key="2">
    <source>
        <dbReference type="ARBA" id="ARBA00022737"/>
    </source>
</evidence>
<dbReference type="Gene3D" id="2.160.20.10">
    <property type="entry name" value="Single-stranded right-handed beta-helix, Pectin lyase-like"/>
    <property type="match status" value="2"/>
</dbReference>
<dbReference type="InterPro" id="IPR007742">
    <property type="entry name" value="NosD_dom"/>
</dbReference>
<dbReference type="SMART" id="SM00089">
    <property type="entry name" value="PKD"/>
    <property type="match status" value="1"/>
</dbReference>
<dbReference type="InterPro" id="IPR040528">
    <property type="entry name" value="Lectin-like"/>
</dbReference>
<evidence type="ECO:0000256" key="1">
    <source>
        <dbReference type="ARBA" id="ARBA00004906"/>
    </source>
</evidence>
<dbReference type="InterPro" id="IPR013783">
    <property type="entry name" value="Ig-like_fold"/>
</dbReference>
<dbReference type="PROSITE" id="PS50093">
    <property type="entry name" value="PKD"/>
    <property type="match status" value="1"/>
</dbReference>
<dbReference type="PANTHER" id="PTHR22990">
    <property type="entry name" value="F-BOX ONLY PROTEIN"/>
    <property type="match status" value="1"/>
</dbReference>
<dbReference type="GO" id="GO:0008234">
    <property type="term" value="F:cysteine-type peptidase activity"/>
    <property type="evidence" value="ECO:0007669"/>
    <property type="project" value="InterPro"/>
</dbReference>
<dbReference type="CDD" id="cd02619">
    <property type="entry name" value="Peptidase_C1"/>
    <property type="match status" value="1"/>
</dbReference>
<dbReference type="InterPro" id="IPR011050">
    <property type="entry name" value="Pectin_lyase_fold/virulence"/>
</dbReference>
<dbReference type="InterPro" id="IPR006626">
    <property type="entry name" value="PbH1"/>
</dbReference>
<dbReference type="SUPFAM" id="SSF49299">
    <property type="entry name" value="PKD domain"/>
    <property type="match status" value="1"/>
</dbReference>
<dbReference type="InterPro" id="IPR006633">
    <property type="entry name" value="Carb-bd_sugar_hydrolysis-dom"/>
</dbReference>
<comment type="caution">
    <text evidence="6">The sequence shown here is derived from an EMBL/GenBank/DDBJ whole genome shotgun (WGS) entry which is preliminary data.</text>
</comment>
<dbReference type="PROSITE" id="PS00639">
    <property type="entry name" value="THIOL_PROTEASE_HIS"/>
    <property type="match status" value="1"/>
</dbReference>
<dbReference type="Pfam" id="PF18560">
    <property type="entry name" value="Lectin_like"/>
    <property type="match status" value="1"/>
</dbReference>
<evidence type="ECO:0000313" key="7">
    <source>
        <dbReference type="Proteomes" id="UP000019483"/>
    </source>
</evidence>
<dbReference type="InterPro" id="IPR022409">
    <property type="entry name" value="PKD/Chitinase_dom"/>
</dbReference>
<name>W9DRC7_METTI</name>
<comment type="pathway">
    <text evidence="1">Protein modification; protein ubiquitination.</text>
</comment>
<evidence type="ECO:0000256" key="4">
    <source>
        <dbReference type="SAM" id="MobiDB-lite"/>
    </source>
</evidence>